<evidence type="ECO:0000259" key="8">
    <source>
        <dbReference type="PROSITE" id="PS50275"/>
    </source>
</evidence>
<feature type="domain" description="SAC" evidence="8">
    <location>
        <begin position="122"/>
        <end position="452"/>
    </location>
</feature>
<comment type="catalytic activity">
    <reaction evidence="3">
        <text>a 1,2-diacyl-sn-glycero-3-phospho-(1D-myo-inositol 4-phosphate) + H2O = a 1,2-diacyl-sn-glycero-3-phospho-(1D-myo-inositol) + phosphate</text>
        <dbReference type="Rhea" id="RHEA:55652"/>
        <dbReference type="ChEBI" id="CHEBI:15377"/>
        <dbReference type="ChEBI" id="CHEBI:43474"/>
        <dbReference type="ChEBI" id="CHEBI:57880"/>
        <dbReference type="ChEBI" id="CHEBI:58178"/>
    </reaction>
    <physiologicalReaction direction="left-to-right" evidence="3">
        <dbReference type="Rhea" id="RHEA:55653"/>
    </physiologicalReaction>
</comment>
<dbReference type="OrthoDB" id="405996at2759"/>
<evidence type="ECO:0000256" key="2">
    <source>
        <dbReference type="ARBA" id="ARBA00036631"/>
    </source>
</evidence>
<dbReference type="Pfam" id="PF02383">
    <property type="entry name" value="Syja_N"/>
    <property type="match status" value="1"/>
</dbReference>
<keyword evidence="7" id="KW-1133">Transmembrane helix</keyword>
<evidence type="ECO:0000256" key="4">
    <source>
        <dbReference type="ARBA" id="ARBA00040795"/>
    </source>
</evidence>
<dbReference type="PANTHER" id="PTHR45662">
    <property type="entry name" value="PHOSPHATIDYLINOSITIDE PHOSPHATASE SAC1"/>
    <property type="match status" value="1"/>
</dbReference>
<dbReference type="PROSITE" id="PS50275">
    <property type="entry name" value="SAC"/>
    <property type="match status" value="1"/>
</dbReference>
<feature type="transmembrane region" description="Helical" evidence="7">
    <location>
        <begin position="546"/>
        <end position="564"/>
    </location>
</feature>
<dbReference type="PANTHER" id="PTHR45662:SF2">
    <property type="entry name" value="PHOSPHATIDYLINOSITOL-3-PHOSPHATASE SAC1"/>
    <property type="match status" value="1"/>
</dbReference>
<dbReference type="EC" id="3.1.3.64" evidence="1"/>
<evidence type="ECO:0000313" key="9">
    <source>
        <dbReference type="EMBL" id="CAH1117233.1"/>
    </source>
</evidence>
<evidence type="ECO:0000256" key="3">
    <source>
        <dbReference type="ARBA" id="ARBA00036807"/>
    </source>
</evidence>
<accession>A0A9P0DCR4</accession>
<dbReference type="GO" id="GO:0043812">
    <property type="term" value="F:phosphatidylinositol-4-phosphate phosphatase activity"/>
    <property type="evidence" value="ECO:0007669"/>
    <property type="project" value="TreeGrafter"/>
</dbReference>
<evidence type="ECO:0000256" key="6">
    <source>
        <dbReference type="ARBA" id="ARBA00041911"/>
    </source>
</evidence>
<dbReference type="Proteomes" id="UP001153737">
    <property type="component" value="Chromosome 1"/>
</dbReference>
<keyword evidence="10" id="KW-1185">Reference proteome</keyword>
<dbReference type="AlphaFoldDB" id="A0A9P0DCR4"/>
<dbReference type="GO" id="GO:0004438">
    <property type="term" value="F:phosphatidylinositol-3-phosphate phosphatase activity"/>
    <property type="evidence" value="ECO:0007669"/>
    <property type="project" value="UniProtKB-EC"/>
</dbReference>
<proteinExistence type="predicted"/>
<evidence type="ECO:0000313" key="10">
    <source>
        <dbReference type="Proteomes" id="UP001153737"/>
    </source>
</evidence>
<dbReference type="EMBL" id="OU896707">
    <property type="protein sequence ID" value="CAH1117233.1"/>
    <property type="molecule type" value="Genomic_DNA"/>
</dbReference>
<dbReference type="GO" id="GO:0005783">
    <property type="term" value="C:endoplasmic reticulum"/>
    <property type="evidence" value="ECO:0007669"/>
    <property type="project" value="TreeGrafter"/>
</dbReference>
<organism evidence="9 10">
    <name type="scientific">Phaedon cochleariae</name>
    <name type="common">Mustard beetle</name>
    <dbReference type="NCBI Taxonomy" id="80249"/>
    <lineage>
        <taxon>Eukaryota</taxon>
        <taxon>Metazoa</taxon>
        <taxon>Ecdysozoa</taxon>
        <taxon>Arthropoda</taxon>
        <taxon>Hexapoda</taxon>
        <taxon>Insecta</taxon>
        <taxon>Pterygota</taxon>
        <taxon>Neoptera</taxon>
        <taxon>Endopterygota</taxon>
        <taxon>Coleoptera</taxon>
        <taxon>Polyphaga</taxon>
        <taxon>Cucujiformia</taxon>
        <taxon>Chrysomeloidea</taxon>
        <taxon>Chrysomelidae</taxon>
        <taxon>Chrysomelinae</taxon>
        <taxon>Chrysomelini</taxon>
        <taxon>Phaedon</taxon>
    </lineage>
</organism>
<sequence length="579" mass="66823">MSSLDVHNDLSLYVTPEKFYLEPRNSDELLIIDRPSEQINLQKNSGQIPAASSRRDFCGLLGTIHLLGGPYLVIVLQRDLVGYIAGHTVWRLVKAELVPYSRSTLHLNADRERDNNLYVSMIEQMLTTPFHYFCYDYDITHSIQRLHDISPDFWQQSLCERADQRFVWNKHLLQPFKNEGIKRFGLPILHGFISINQCVINGHSLSWTIISRRSVYRAGTRLFRRGIDRDGNVANFVESEQIVEFQGDRASFVQIRGSIPLFWHQNPDLRYKPPPTLLDMDPQEQQAACLKHIEEVATLYGKQVLVNLIDQKGAEGNMEKAFRNAMNTLNYQSVRYEPFDFHAECRKMRWDRLSILIDRLALDQDEMGYFLLLRDGSLSSLQDGVFRTNCIDCLDRTNVVQSMLAHRNLETVLKKLNILQPNQGLEHQYSFEMLFKNVWADNADYISIQYSGTGALKTDFTRTGKRSKAGLMRDGMNSLTRYYKNNLTDGFRQDSIDLFLGNGKIVSPLTVEKGWRYMTFPSVLLMAVAMFVASAVFPSEYSTESLLYLLFWGSMVFATGHYILKYGVEFVDKPRLVQF</sequence>
<keyword evidence="7" id="KW-0472">Membrane</keyword>
<feature type="transmembrane region" description="Helical" evidence="7">
    <location>
        <begin position="515"/>
        <end position="537"/>
    </location>
</feature>
<comment type="catalytic activity">
    <reaction evidence="2">
        <text>a 1,2-diacyl-sn-glycero-3-phospho-(1D-myo-inositol-3-phosphate) + H2O = a 1,2-diacyl-sn-glycero-3-phospho-(1D-myo-inositol) + phosphate</text>
        <dbReference type="Rhea" id="RHEA:12316"/>
        <dbReference type="ChEBI" id="CHEBI:15377"/>
        <dbReference type="ChEBI" id="CHEBI:43474"/>
        <dbReference type="ChEBI" id="CHEBI:57880"/>
        <dbReference type="ChEBI" id="CHEBI:58088"/>
        <dbReference type="EC" id="3.1.3.64"/>
    </reaction>
    <physiologicalReaction direction="left-to-right" evidence="2">
        <dbReference type="Rhea" id="RHEA:12317"/>
    </physiologicalReaction>
</comment>
<dbReference type="GO" id="GO:0046856">
    <property type="term" value="P:phosphatidylinositol dephosphorylation"/>
    <property type="evidence" value="ECO:0007669"/>
    <property type="project" value="TreeGrafter"/>
</dbReference>
<reference evidence="9" key="2">
    <citation type="submission" date="2022-10" db="EMBL/GenBank/DDBJ databases">
        <authorList>
            <consortium name="ENA_rothamsted_submissions"/>
            <consortium name="culmorum"/>
            <person name="King R."/>
        </authorList>
    </citation>
    <scope>NUCLEOTIDE SEQUENCE</scope>
</reference>
<evidence type="ECO:0000256" key="5">
    <source>
        <dbReference type="ARBA" id="ARBA00041396"/>
    </source>
</evidence>
<dbReference type="InterPro" id="IPR002013">
    <property type="entry name" value="SAC_dom"/>
</dbReference>
<name>A0A9P0DCR4_PHACE</name>
<keyword evidence="7" id="KW-0812">Transmembrane</keyword>
<evidence type="ECO:0000256" key="1">
    <source>
        <dbReference type="ARBA" id="ARBA00013038"/>
    </source>
</evidence>
<gene>
    <name evidence="9" type="ORF">PHAECO_LOCUS413</name>
</gene>
<protein>
    <recommendedName>
        <fullName evidence="4">Phosphatidylinositol-3-phosphatase SAC1</fullName>
        <ecNumber evidence="1">3.1.3.64</ecNumber>
    </recommendedName>
    <alternativeName>
        <fullName evidence="6">Phosphatidylinositol-4-phosphate phosphatase</fullName>
    </alternativeName>
    <alternativeName>
        <fullName evidence="5">Suppressor of actin mutations 1-like protein</fullName>
    </alternativeName>
</protein>
<evidence type="ECO:0000256" key="7">
    <source>
        <dbReference type="SAM" id="Phobius"/>
    </source>
</evidence>
<reference evidence="9" key="1">
    <citation type="submission" date="2022-01" db="EMBL/GenBank/DDBJ databases">
        <authorList>
            <person name="King R."/>
        </authorList>
    </citation>
    <scope>NUCLEOTIDE SEQUENCE</scope>
</reference>